<dbReference type="Pfam" id="PF02597">
    <property type="entry name" value="ThiS"/>
    <property type="match status" value="1"/>
</dbReference>
<accession>A0ABT9INI8</accession>
<dbReference type="Gene3D" id="3.10.20.30">
    <property type="match status" value="1"/>
</dbReference>
<dbReference type="EMBL" id="JAVALS010000004">
    <property type="protein sequence ID" value="MDP5227158.1"/>
    <property type="molecule type" value="Genomic_DNA"/>
</dbReference>
<evidence type="ECO:0000313" key="1">
    <source>
        <dbReference type="EMBL" id="MDP5227158.1"/>
    </source>
</evidence>
<dbReference type="PANTHER" id="PTHR34472:SF1">
    <property type="entry name" value="SULFUR CARRIER PROTEIN THIS"/>
    <property type="match status" value="1"/>
</dbReference>
<organism evidence="1 2">
    <name type="scientific">Arthrobacter horti</name>
    <dbReference type="NCBI Taxonomy" id="3068273"/>
    <lineage>
        <taxon>Bacteria</taxon>
        <taxon>Bacillati</taxon>
        <taxon>Actinomycetota</taxon>
        <taxon>Actinomycetes</taxon>
        <taxon>Micrococcales</taxon>
        <taxon>Micrococcaceae</taxon>
        <taxon>Arthrobacter</taxon>
    </lineage>
</organism>
<comment type="caution">
    <text evidence="1">The sequence shown here is derived from an EMBL/GenBank/DDBJ whole genome shotgun (WGS) entry which is preliminary data.</text>
</comment>
<dbReference type="CDD" id="cd00565">
    <property type="entry name" value="Ubl_ThiS"/>
    <property type="match status" value="1"/>
</dbReference>
<gene>
    <name evidence="1" type="primary">thiS</name>
    <name evidence="1" type="ORF">Q9R02_08345</name>
</gene>
<dbReference type="InterPro" id="IPR016155">
    <property type="entry name" value="Mopterin_synth/thiamin_S_b"/>
</dbReference>
<dbReference type="SUPFAM" id="SSF54285">
    <property type="entry name" value="MoaD/ThiS"/>
    <property type="match status" value="1"/>
</dbReference>
<dbReference type="InterPro" id="IPR010035">
    <property type="entry name" value="Thi_S"/>
</dbReference>
<evidence type="ECO:0000313" key="2">
    <source>
        <dbReference type="Proteomes" id="UP001232725"/>
    </source>
</evidence>
<protein>
    <submittedName>
        <fullName evidence="1">Sulfur carrier protein ThiS</fullName>
    </submittedName>
</protein>
<dbReference type="NCBIfam" id="TIGR01683">
    <property type="entry name" value="thiS"/>
    <property type="match status" value="1"/>
</dbReference>
<sequence length="78" mass="8048">MNITVNGERRALTPGATVSTLVAQVTGREVLANGQAADGRRLGMAVARNSTVIPRSLWAGTELSDGDELELVTAVQGG</sequence>
<reference evidence="1 2" key="1">
    <citation type="submission" date="2023-08" db="EMBL/GenBank/DDBJ databases">
        <title>Arthrobacter horti sp. nov., isolated from forest soil.</title>
        <authorList>
            <person name="Park M."/>
        </authorList>
    </citation>
    <scope>NUCLEOTIDE SEQUENCE [LARGE SCALE GENOMIC DNA]</scope>
    <source>
        <strain evidence="1 2">YJM1</strain>
    </source>
</reference>
<dbReference type="InterPro" id="IPR003749">
    <property type="entry name" value="ThiS/MoaD-like"/>
</dbReference>
<dbReference type="InterPro" id="IPR012675">
    <property type="entry name" value="Beta-grasp_dom_sf"/>
</dbReference>
<name>A0ABT9INI8_9MICC</name>
<dbReference type="Proteomes" id="UP001232725">
    <property type="component" value="Unassembled WGS sequence"/>
</dbReference>
<proteinExistence type="predicted"/>
<keyword evidence="2" id="KW-1185">Reference proteome</keyword>
<dbReference type="PANTHER" id="PTHR34472">
    <property type="entry name" value="SULFUR CARRIER PROTEIN THIS"/>
    <property type="match status" value="1"/>
</dbReference>
<dbReference type="RefSeq" id="WP_305996207.1">
    <property type="nucleotide sequence ID" value="NZ_JAVALS010000004.1"/>
</dbReference>